<dbReference type="EMBL" id="BPLR01019928">
    <property type="protein sequence ID" value="GIX73217.1"/>
    <property type="molecule type" value="Genomic_DNA"/>
</dbReference>
<protein>
    <submittedName>
        <fullName evidence="2">NACHT and WD repeat domain-containing protein 2</fullName>
    </submittedName>
</protein>
<dbReference type="InterPro" id="IPR052752">
    <property type="entry name" value="NACHT-WD_repeat"/>
</dbReference>
<dbReference type="Gene3D" id="3.40.50.300">
    <property type="entry name" value="P-loop containing nucleotide triphosphate hydrolases"/>
    <property type="match status" value="1"/>
</dbReference>
<reference evidence="2 3" key="1">
    <citation type="submission" date="2021-06" db="EMBL/GenBank/DDBJ databases">
        <title>Caerostris extrusa draft genome.</title>
        <authorList>
            <person name="Kono N."/>
            <person name="Arakawa K."/>
        </authorList>
    </citation>
    <scope>NUCLEOTIDE SEQUENCE [LARGE SCALE GENOMIC DNA]</scope>
</reference>
<evidence type="ECO:0000313" key="2">
    <source>
        <dbReference type="EMBL" id="GIX73217.1"/>
    </source>
</evidence>
<gene>
    <name evidence="2" type="primary">NWD2_5</name>
    <name evidence="2" type="ORF">CEXT_368941</name>
</gene>
<organism evidence="2 3">
    <name type="scientific">Caerostris extrusa</name>
    <name type="common">Bark spider</name>
    <name type="synonym">Caerostris bankana</name>
    <dbReference type="NCBI Taxonomy" id="172846"/>
    <lineage>
        <taxon>Eukaryota</taxon>
        <taxon>Metazoa</taxon>
        <taxon>Ecdysozoa</taxon>
        <taxon>Arthropoda</taxon>
        <taxon>Chelicerata</taxon>
        <taxon>Arachnida</taxon>
        <taxon>Araneae</taxon>
        <taxon>Araneomorphae</taxon>
        <taxon>Entelegynae</taxon>
        <taxon>Araneoidea</taxon>
        <taxon>Araneidae</taxon>
        <taxon>Caerostris</taxon>
    </lineage>
</organism>
<dbReference type="AlphaFoldDB" id="A0AAV4MLT7"/>
<evidence type="ECO:0000259" key="1">
    <source>
        <dbReference type="Pfam" id="PF05729"/>
    </source>
</evidence>
<accession>A0AAV4MLT7</accession>
<feature type="domain" description="NACHT" evidence="1">
    <location>
        <begin position="29"/>
        <end position="168"/>
    </location>
</feature>
<dbReference type="Pfam" id="PF05729">
    <property type="entry name" value="NACHT"/>
    <property type="match status" value="1"/>
</dbReference>
<dbReference type="InterPro" id="IPR027417">
    <property type="entry name" value="P-loop_NTPase"/>
</dbReference>
<comment type="caution">
    <text evidence="2">The sequence shown here is derived from an EMBL/GenBank/DDBJ whole genome shotgun (WGS) entry which is preliminary data.</text>
</comment>
<dbReference type="SUPFAM" id="SSF52540">
    <property type="entry name" value="P-loop containing nucleoside triphosphate hydrolases"/>
    <property type="match status" value="1"/>
</dbReference>
<sequence length="418" mass="46687">MSASEQRTVGHESNLEAVKSYLVGNANHPLIIQGPTGCGKTCLMAKLTELSSVWFPTACVVSRLVSLTAESATQHQLLRSISEQCCALYGNTQLLHHLWDYGLGKLLGKVSELRPLIILIDGIDQLADYSNADLQWLPRELPAHVKLIMTVRDNSDELEKIKDIMEESDCFLSVSNPTAEDAKASITQVLESICARSTTSLRAKSNKRKLEELPYQVLQVNDSIRDNFLFDATWLLYKFCGSDPYQLLEDISTYQKTLPKSDIQLELLENVVQLSSYALRSDGSQFFAQMYGRLKKAFSTNACSVPFNKSLYDSSCKPPLSSLLPIGTCLEEPLIPNLTNNCNNSNHHSSPGSESPSSRGFPFTGLYTIKEDKCHVVSISSDRNEIVVWNIYEQAAVRRMTGINQPKDIKMIDIYRAF</sequence>
<keyword evidence="3" id="KW-1185">Reference proteome</keyword>
<name>A0AAV4MLT7_CAEEX</name>
<dbReference type="PANTHER" id="PTHR19871">
    <property type="entry name" value="BETA TRANSDUCIN-RELATED PROTEIN"/>
    <property type="match status" value="1"/>
</dbReference>
<evidence type="ECO:0000313" key="3">
    <source>
        <dbReference type="Proteomes" id="UP001054945"/>
    </source>
</evidence>
<dbReference type="PANTHER" id="PTHR19871:SF45">
    <property type="entry name" value="NACHT DOMAIN-CONTAINING PROTEIN"/>
    <property type="match status" value="1"/>
</dbReference>
<proteinExistence type="predicted"/>
<dbReference type="Proteomes" id="UP001054945">
    <property type="component" value="Unassembled WGS sequence"/>
</dbReference>
<dbReference type="InterPro" id="IPR007111">
    <property type="entry name" value="NACHT_NTPase"/>
</dbReference>